<dbReference type="EMBL" id="JAAALK010000082">
    <property type="protein sequence ID" value="KAG8087466.1"/>
    <property type="molecule type" value="Genomic_DNA"/>
</dbReference>
<reference evidence="3" key="1">
    <citation type="journal article" date="2021" name="bioRxiv">
        <title>Whole Genome Assembly and Annotation of Northern Wild Rice, Zizania palustris L., Supports a Whole Genome Duplication in the Zizania Genus.</title>
        <authorList>
            <person name="Haas M."/>
            <person name="Kono T."/>
            <person name="Macchietto M."/>
            <person name="Millas R."/>
            <person name="McGilp L."/>
            <person name="Shao M."/>
            <person name="Duquette J."/>
            <person name="Hirsch C.N."/>
            <person name="Kimball J."/>
        </authorList>
    </citation>
    <scope>NUCLEOTIDE SEQUENCE</scope>
    <source>
        <tissue evidence="3">Fresh leaf tissue</tissue>
    </source>
</reference>
<protein>
    <submittedName>
        <fullName evidence="3">Uncharacterized protein</fullName>
    </submittedName>
</protein>
<dbReference type="OrthoDB" id="25675at2759"/>
<evidence type="ECO:0000313" key="3">
    <source>
        <dbReference type="EMBL" id="KAG8087466.1"/>
    </source>
</evidence>
<organism evidence="3 4">
    <name type="scientific">Zizania palustris</name>
    <name type="common">Northern wild rice</name>
    <dbReference type="NCBI Taxonomy" id="103762"/>
    <lineage>
        <taxon>Eukaryota</taxon>
        <taxon>Viridiplantae</taxon>
        <taxon>Streptophyta</taxon>
        <taxon>Embryophyta</taxon>
        <taxon>Tracheophyta</taxon>
        <taxon>Spermatophyta</taxon>
        <taxon>Magnoliopsida</taxon>
        <taxon>Liliopsida</taxon>
        <taxon>Poales</taxon>
        <taxon>Poaceae</taxon>
        <taxon>BOP clade</taxon>
        <taxon>Oryzoideae</taxon>
        <taxon>Oryzeae</taxon>
        <taxon>Zizaniinae</taxon>
        <taxon>Zizania</taxon>
    </lineage>
</organism>
<comment type="caution">
    <text evidence="3">The sequence shown here is derived from an EMBL/GenBank/DDBJ whole genome shotgun (WGS) entry which is preliminary data.</text>
</comment>
<dbReference type="Pfam" id="PF04900">
    <property type="entry name" value="Fcf1"/>
    <property type="match status" value="1"/>
</dbReference>
<evidence type="ECO:0000256" key="1">
    <source>
        <dbReference type="ARBA" id="ARBA00023242"/>
    </source>
</evidence>
<dbReference type="PANTHER" id="PTHR12416">
    <property type="entry name" value="RRNA-PROCESSING PROTEIN UTP23 HOMOLOG"/>
    <property type="match status" value="1"/>
</dbReference>
<accession>A0A8J5WC50</accession>
<dbReference type="GO" id="GO:0032040">
    <property type="term" value="C:small-subunit processome"/>
    <property type="evidence" value="ECO:0007669"/>
    <property type="project" value="InterPro"/>
</dbReference>
<dbReference type="InterPro" id="IPR006984">
    <property type="entry name" value="Fcf1/UTP23"/>
</dbReference>
<keyword evidence="4" id="KW-1185">Reference proteome</keyword>
<reference evidence="3" key="2">
    <citation type="submission" date="2021-02" db="EMBL/GenBank/DDBJ databases">
        <authorList>
            <person name="Kimball J.A."/>
            <person name="Haas M.W."/>
            <person name="Macchietto M."/>
            <person name="Kono T."/>
            <person name="Duquette J."/>
            <person name="Shao M."/>
        </authorList>
    </citation>
    <scope>NUCLEOTIDE SEQUENCE</scope>
    <source>
        <tissue evidence="3">Fresh leaf tissue</tissue>
    </source>
</reference>
<feature type="region of interest" description="Disordered" evidence="2">
    <location>
        <begin position="99"/>
        <end position="118"/>
    </location>
</feature>
<evidence type="ECO:0000256" key="2">
    <source>
        <dbReference type="SAM" id="MobiDB-lite"/>
    </source>
</evidence>
<dbReference type="AlphaFoldDB" id="A0A8J5WC50"/>
<proteinExistence type="predicted"/>
<dbReference type="Proteomes" id="UP000729402">
    <property type="component" value="Unassembled WGS sequence"/>
</dbReference>
<sequence>MDNWMQLGRRETDFKDARLGSQSFGDSQGFFVQNFDEAPNRLISFKNQFQDQGSAHHFSEPYFFIPPQPSLTVEASTQMHTESKDLLFRNGHNTMYAKSASPLTLEPPPPSGNSCSPAPPMAVGSAAVGIVSSGHRRGRPWPTVPCCPCSHRTVTTKAAADVDNVVNLKARRLGKSHTDALMQLSLSPQPCENNPDHFFVATQDADIRAKLREVPRVPVIYGLKNSLFIEQPSMQQRKFTQLDEEKRLHMGWFRLHRFVDPSVRVAIELPCTTAKIPRVVASGSAIGTRVQDVTLVPSDNTRRKGGIRGGDSQFLNHVPYMFDLTSRCTLTKVIDWYERAKKWNKGYRFHKVL</sequence>
<evidence type="ECO:0000313" key="4">
    <source>
        <dbReference type="Proteomes" id="UP000729402"/>
    </source>
</evidence>
<gene>
    <name evidence="3" type="ORF">GUJ93_ZPchr0010g8605</name>
</gene>
<keyword evidence="1" id="KW-0539">Nucleus</keyword>
<name>A0A8J5WC50_ZIZPA</name>